<dbReference type="Proteomes" id="UP001369815">
    <property type="component" value="Unassembled WGS sequence"/>
</dbReference>
<name>A0AAX6MFC7_9PEZI</name>
<evidence type="ECO:0000313" key="3">
    <source>
        <dbReference type="Proteomes" id="UP001369815"/>
    </source>
</evidence>
<sequence length="639" mass="73123">MTDADTKELVDHAAQDNIKITAAQASHTAEAQEAQHTGQFSRALRRVAKRRQALSRASPYLVGIVALADSYEYIHGMLCYIIEARPKRWLRILDLHRSADYELVIDIPTLVHEAVPRSAKSRKYKFRVLYHANGITSCLFSFALPNTENWLLIFKADEHLIVETLQLDSTAKIFVRNNKDYLYFGTHSEEGADGFRKWVIMGYSIEKRSWFSRKMHLTDVVGYDIGSTVCFEIIDDHFYGLSNQTDFEIRETDWNSYYHCFRFPLDNPDLKKKQTMKTEDSWRRQHAEGPIDDRWSFLKLEKDEASGNINIIESRKEWLTKKSGSLRTYYITPVIFDGASEVNSDEEPPTVNGNLPAGRLTGSIAYLDKPQGSDLRFRSPENVHPGDDSSMALAFTRSQTHLRDYHRCCSTYLDLVDDISSGSLGPRHLRLRAGSRKSQTYWPSWEYSGYDYEMEPKQKSIEEPAYPYQPNRVYFWPPKQDEPNRIPFIDDIYMILNPPGCLGGVISTSDERSVLYATGEDANGLKVLVYLSFDPAARLVGMSREKYVLGEQDMSSSPRNETGGSYHNLETGTVRGTQHSEREDKLIGDLSHYPLPSYISDAPSVQTVIMTPPEGCKPWAWTEQPMYRNLPGKIFTFAH</sequence>
<evidence type="ECO:0000313" key="2">
    <source>
        <dbReference type="EMBL" id="KAK6950891.1"/>
    </source>
</evidence>
<proteinExistence type="predicted"/>
<comment type="caution">
    <text evidence="2">The sequence shown here is derived from an EMBL/GenBank/DDBJ whole genome shotgun (WGS) entry which is preliminary data.</text>
</comment>
<gene>
    <name evidence="2" type="ORF">Daesc_007419</name>
</gene>
<feature type="region of interest" description="Disordered" evidence="1">
    <location>
        <begin position="551"/>
        <end position="581"/>
    </location>
</feature>
<evidence type="ECO:0000256" key="1">
    <source>
        <dbReference type="SAM" id="MobiDB-lite"/>
    </source>
</evidence>
<organism evidence="2 3">
    <name type="scientific">Daldinia eschscholtzii</name>
    <dbReference type="NCBI Taxonomy" id="292717"/>
    <lineage>
        <taxon>Eukaryota</taxon>
        <taxon>Fungi</taxon>
        <taxon>Dikarya</taxon>
        <taxon>Ascomycota</taxon>
        <taxon>Pezizomycotina</taxon>
        <taxon>Sordariomycetes</taxon>
        <taxon>Xylariomycetidae</taxon>
        <taxon>Xylariales</taxon>
        <taxon>Hypoxylaceae</taxon>
        <taxon>Daldinia</taxon>
    </lineage>
</organism>
<accession>A0AAX6MFC7</accession>
<feature type="compositionally biased region" description="Polar residues" evidence="1">
    <location>
        <begin position="553"/>
        <end position="577"/>
    </location>
</feature>
<evidence type="ECO:0008006" key="4">
    <source>
        <dbReference type="Google" id="ProtNLM"/>
    </source>
</evidence>
<dbReference type="EMBL" id="JBANMG010000007">
    <property type="protein sequence ID" value="KAK6950891.1"/>
    <property type="molecule type" value="Genomic_DNA"/>
</dbReference>
<protein>
    <recommendedName>
        <fullName evidence="4">F-box domain-containing protein</fullName>
    </recommendedName>
</protein>
<reference evidence="2 3" key="1">
    <citation type="journal article" date="2024" name="Front Chem Biol">
        <title>Unveiling the potential of Daldinia eschscholtzii MFLUCC 19-0629 through bioactivity and bioinformatics studies for enhanced sustainable agriculture production.</title>
        <authorList>
            <person name="Brooks S."/>
            <person name="Weaver J.A."/>
            <person name="Klomchit A."/>
            <person name="Alharthi S.A."/>
            <person name="Onlamun T."/>
            <person name="Nurani R."/>
            <person name="Vong T.K."/>
            <person name="Alberti F."/>
            <person name="Greco C."/>
        </authorList>
    </citation>
    <scope>NUCLEOTIDE SEQUENCE [LARGE SCALE GENOMIC DNA]</scope>
    <source>
        <strain evidence="2">MFLUCC 19-0629</strain>
    </source>
</reference>
<keyword evidence="3" id="KW-1185">Reference proteome</keyword>
<dbReference type="AlphaFoldDB" id="A0AAX6MFC7"/>